<dbReference type="Pfam" id="PF04770">
    <property type="entry name" value="ZF-HD_dimer"/>
    <property type="match status" value="1"/>
</dbReference>
<evidence type="ECO:0000256" key="6">
    <source>
        <dbReference type="ARBA" id="ARBA00023125"/>
    </source>
</evidence>
<dbReference type="OrthoDB" id="1884189at2759"/>
<evidence type="ECO:0000256" key="4">
    <source>
        <dbReference type="ARBA" id="ARBA00022833"/>
    </source>
</evidence>
<dbReference type="NCBIfam" id="TIGR01565">
    <property type="entry name" value="homeo_ZF_HD"/>
    <property type="match status" value="1"/>
</dbReference>
<protein>
    <submittedName>
        <fullName evidence="12">(rape) hypothetical protein</fullName>
    </submittedName>
    <submittedName>
        <fullName evidence="13">BnaA09g45550D protein</fullName>
    </submittedName>
</protein>
<dbReference type="EMBL" id="HG994363">
    <property type="protein sequence ID" value="CAF2050738.1"/>
    <property type="molecule type" value="Genomic_DNA"/>
</dbReference>
<evidence type="ECO:0000256" key="3">
    <source>
        <dbReference type="ARBA" id="ARBA00022771"/>
    </source>
</evidence>
<dbReference type="Proteomes" id="UP000028999">
    <property type="component" value="Unassembled WGS sequence"/>
</dbReference>
<keyword evidence="14" id="KW-1185">Reference proteome</keyword>
<dbReference type="Proteomes" id="UP001295469">
    <property type="component" value="Chromosome A09"/>
</dbReference>
<evidence type="ECO:0000256" key="10">
    <source>
        <dbReference type="SAM" id="MobiDB-lite"/>
    </source>
</evidence>
<keyword evidence="6" id="KW-0238">DNA-binding</keyword>
<dbReference type="GO" id="GO:0005634">
    <property type="term" value="C:nucleus"/>
    <property type="evidence" value="ECO:0000318"/>
    <property type="project" value="GO_Central"/>
</dbReference>
<dbReference type="STRING" id="3708.A0A078H8D4"/>
<dbReference type="NCBIfam" id="TIGR01566">
    <property type="entry name" value="ZF_HD_prot_N"/>
    <property type="match status" value="1"/>
</dbReference>
<dbReference type="InterPro" id="IPR006456">
    <property type="entry name" value="ZF_HD_homeobox_Cys/His_dimer"/>
</dbReference>
<dbReference type="InterPro" id="IPR009057">
    <property type="entry name" value="Homeodomain-like_sf"/>
</dbReference>
<reference evidence="12" key="3">
    <citation type="submission" date="2021-01" db="EMBL/GenBank/DDBJ databases">
        <authorList>
            <consortium name="Genoscope - CEA"/>
            <person name="William W."/>
        </authorList>
    </citation>
    <scope>NUCLEOTIDE SEQUENCE</scope>
</reference>
<dbReference type="EMBL" id="LK032321">
    <property type="protein sequence ID" value="CDY33749.1"/>
    <property type="molecule type" value="Genomic_DNA"/>
</dbReference>
<name>A0A078H8D4_BRANA</name>
<evidence type="ECO:0000256" key="1">
    <source>
        <dbReference type="ARBA" id="ARBA00004123"/>
    </source>
</evidence>
<dbReference type="PANTHER" id="PTHR31948">
    <property type="entry name" value="ZINC-FINGER HOMEODOMAIN PROTEIN 2"/>
    <property type="match status" value="1"/>
</dbReference>
<keyword evidence="9" id="KW-0539">Nucleus</keyword>
<dbReference type="GO" id="GO:0000976">
    <property type="term" value="F:transcription cis-regulatory region binding"/>
    <property type="evidence" value="ECO:0000318"/>
    <property type="project" value="GO_Central"/>
</dbReference>
<feature type="compositionally biased region" description="Acidic residues" evidence="10">
    <location>
        <begin position="86"/>
        <end position="102"/>
    </location>
</feature>
<keyword evidence="5" id="KW-0805">Transcription regulation</keyword>
<evidence type="ECO:0000256" key="8">
    <source>
        <dbReference type="ARBA" id="ARBA00023163"/>
    </source>
</evidence>
<reference evidence="13" key="2">
    <citation type="submission" date="2014-06" db="EMBL/GenBank/DDBJ databases">
        <authorList>
            <person name="Genoscope - CEA"/>
        </authorList>
    </citation>
    <scope>NUCLEOTIDE SEQUENCE</scope>
</reference>
<proteinExistence type="predicted"/>
<keyword evidence="4" id="KW-0862">Zinc</keyword>
<evidence type="ECO:0000256" key="7">
    <source>
        <dbReference type="ARBA" id="ARBA00023155"/>
    </source>
</evidence>
<dbReference type="AlphaFoldDB" id="A0A078H8D4"/>
<sequence>MQSSCLYRECMRNHAAKLGSYAVDGCREYSQPSTGDLCAACGCHRSYHRRIEVQPSGQVTRARFPFTSLRRVKQLARLKWKAAAEDREEQEEQEEEDTEETSTEERMTVKRRRKSKFTAEQREAMRDYAAKLGWTLKDKRAVREEISVFCERIGVTRYLFKTWVNNNKKFYH</sequence>
<accession>A0A078H8D4</accession>
<dbReference type="PROSITE" id="PS51523">
    <property type="entry name" value="ZF_HD_DIMER"/>
    <property type="match status" value="1"/>
</dbReference>
<dbReference type="PaxDb" id="3708-A0A078H8D4"/>
<feature type="domain" description="ZF-HD dimerization-type" evidence="11">
    <location>
        <begin position="7"/>
        <end position="51"/>
    </location>
</feature>
<dbReference type="Gramene" id="CDY33749">
    <property type="protein sequence ID" value="CDY33749"/>
    <property type="gene ID" value="GSBRNA2T00055163001"/>
</dbReference>
<dbReference type="GO" id="GO:0006355">
    <property type="term" value="P:regulation of DNA-templated transcription"/>
    <property type="evidence" value="ECO:0000318"/>
    <property type="project" value="GO_Central"/>
</dbReference>
<evidence type="ECO:0000256" key="5">
    <source>
        <dbReference type="ARBA" id="ARBA00023015"/>
    </source>
</evidence>
<evidence type="ECO:0000313" key="14">
    <source>
        <dbReference type="Proteomes" id="UP000028999"/>
    </source>
</evidence>
<evidence type="ECO:0000313" key="12">
    <source>
        <dbReference type="EMBL" id="CAF2050738.1"/>
    </source>
</evidence>
<evidence type="ECO:0000259" key="11">
    <source>
        <dbReference type="PROSITE" id="PS51523"/>
    </source>
</evidence>
<dbReference type="GO" id="GO:0008270">
    <property type="term" value="F:zinc ion binding"/>
    <property type="evidence" value="ECO:0007669"/>
    <property type="project" value="UniProtKB-KW"/>
</dbReference>
<keyword evidence="2" id="KW-0479">Metal-binding</keyword>
<dbReference type="InterPro" id="IPR006455">
    <property type="entry name" value="Homeodomain_ZF_HD"/>
</dbReference>
<dbReference type="SUPFAM" id="SSF46689">
    <property type="entry name" value="Homeodomain-like"/>
    <property type="match status" value="1"/>
</dbReference>
<dbReference type="SMR" id="A0A078H8D4"/>
<reference evidence="13 14" key="1">
    <citation type="journal article" date="2014" name="Science">
        <title>Plant genetics. Early allopolyploid evolution in the post-Neolithic Brassica napus oilseed genome.</title>
        <authorList>
            <person name="Chalhoub B."/>
            <person name="Denoeud F."/>
            <person name="Liu S."/>
            <person name="Parkin I.A."/>
            <person name="Tang H."/>
            <person name="Wang X."/>
            <person name="Chiquet J."/>
            <person name="Belcram H."/>
            <person name="Tong C."/>
            <person name="Samans B."/>
            <person name="Correa M."/>
            <person name="Da Silva C."/>
            <person name="Just J."/>
            <person name="Falentin C."/>
            <person name="Koh C.S."/>
            <person name="Le Clainche I."/>
            <person name="Bernard M."/>
            <person name="Bento P."/>
            <person name="Noel B."/>
            <person name="Labadie K."/>
            <person name="Alberti A."/>
            <person name="Charles M."/>
            <person name="Arnaud D."/>
            <person name="Guo H."/>
            <person name="Daviaud C."/>
            <person name="Alamery S."/>
            <person name="Jabbari K."/>
            <person name="Zhao M."/>
            <person name="Edger P.P."/>
            <person name="Chelaifa H."/>
            <person name="Tack D."/>
            <person name="Lassalle G."/>
            <person name="Mestiri I."/>
            <person name="Schnel N."/>
            <person name="Le Paslier M.C."/>
            <person name="Fan G."/>
            <person name="Renault V."/>
            <person name="Bayer P.E."/>
            <person name="Golicz A.A."/>
            <person name="Manoli S."/>
            <person name="Lee T.H."/>
            <person name="Thi V.H."/>
            <person name="Chalabi S."/>
            <person name="Hu Q."/>
            <person name="Fan C."/>
            <person name="Tollenaere R."/>
            <person name="Lu Y."/>
            <person name="Battail C."/>
            <person name="Shen J."/>
            <person name="Sidebottom C.H."/>
            <person name="Wang X."/>
            <person name="Canaguier A."/>
            <person name="Chauveau A."/>
            <person name="Berard A."/>
            <person name="Deniot G."/>
            <person name="Guan M."/>
            <person name="Liu Z."/>
            <person name="Sun F."/>
            <person name="Lim Y.P."/>
            <person name="Lyons E."/>
            <person name="Town C.D."/>
            <person name="Bancroft I."/>
            <person name="Wang X."/>
            <person name="Meng J."/>
            <person name="Ma J."/>
            <person name="Pires J.C."/>
            <person name="King G.J."/>
            <person name="Brunel D."/>
            <person name="Delourme R."/>
            <person name="Renard M."/>
            <person name="Aury J.M."/>
            <person name="Adams K.L."/>
            <person name="Batley J."/>
            <person name="Snowdon R.J."/>
            <person name="Tost J."/>
            <person name="Edwards D."/>
            <person name="Zhou Y."/>
            <person name="Hua W."/>
            <person name="Sharpe A.G."/>
            <person name="Paterson A.H."/>
            <person name="Guan C."/>
            <person name="Wincker P."/>
        </authorList>
    </citation>
    <scope>NUCLEOTIDE SEQUENCE [LARGE SCALE GENOMIC DNA]</scope>
    <source>
        <strain evidence="14">cv. Darmor-bzh</strain>
    </source>
</reference>
<organism evidence="13 14">
    <name type="scientific">Brassica napus</name>
    <name type="common">Rape</name>
    <dbReference type="NCBI Taxonomy" id="3708"/>
    <lineage>
        <taxon>Eukaryota</taxon>
        <taxon>Viridiplantae</taxon>
        <taxon>Streptophyta</taxon>
        <taxon>Embryophyta</taxon>
        <taxon>Tracheophyta</taxon>
        <taxon>Spermatophyta</taxon>
        <taxon>Magnoliopsida</taxon>
        <taxon>eudicotyledons</taxon>
        <taxon>Gunneridae</taxon>
        <taxon>Pentapetalae</taxon>
        <taxon>rosids</taxon>
        <taxon>malvids</taxon>
        <taxon>Brassicales</taxon>
        <taxon>Brassicaceae</taxon>
        <taxon>Brassiceae</taxon>
        <taxon>Brassica</taxon>
    </lineage>
</organism>
<evidence type="ECO:0000256" key="9">
    <source>
        <dbReference type="ARBA" id="ARBA00023242"/>
    </source>
</evidence>
<dbReference type="PANTHER" id="PTHR31948:SF131">
    <property type="entry name" value="ZINC-FINGER HOMEODOMAIN PROTEIN 14"/>
    <property type="match status" value="1"/>
</dbReference>
<dbReference type="Gene3D" id="1.10.10.60">
    <property type="entry name" value="Homeodomain-like"/>
    <property type="match status" value="1"/>
</dbReference>
<dbReference type="KEGG" id="bna:106434665"/>
<keyword evidence="3" id="KW-0863">Zinc-finger</keyword>
<evidence type="ECO:0000313" key="13">
    <source>
        <dbReference type="EMBL" id="CDY33749.1"/>
    </source>
</evidence>
<evidence type="ECO:0000256" key="2">
    <source>
        <dbReference type="ARBA" id="ARBA00022723"/>
    </source>
</evidence>
<comment type="subcellular location">
    <subcellularLocation>
        <location evidence="1">Nucleus</location>
    </subcellularLocation>
</comment>
<gene>
    <name evidence="13" type="primary">BnaA09g45550D</name>
    <name evidence="12" type="ORF">DARMORV10_A09P61910.1</name>
    <name evidence="13" type="ORF">GSBRNA2T00055163001</name>
</gene>
<dbReference type="GO" id="GO:0003700">
    <property type="term" value="F:DNA-binding transcription factor activity"/>
    <property type="evidence" value="ECO:0000318"/>
    <property type="project" value="GO_Central"/>
</dbReference>
<keyword evidence="7" id="KW-0371">Homeobox</keyword>
<keyword evidence="8" id="KW-0804">Transcription</keyword>
<feature type="region of interest" description="Disordered" evidence="10">
    <location>
        <begin position="83"/>
        <end position="116"/>
    </location>
</feature>
<dbReference type="OMA" id="KYWHRRI"/>